<reference evidence="22" key="2">
    <citation type="submission" date="2021-04" db="EMBL/GenBank/DDBJ databases">
        <authorList>
            <person name="Zhang X."/>
        </authorList>
    </citation>
    <scope>NUCLEOTIDE SEQUENCE</scope>
</reference>
<dbReference type="AlphaFoldDB" id="A0A6G6YB68"/>
<feature type="domain" description="NADH dehydrogenase subunit 5 C-terminal" evidence="20">
    <location>
        <begin position="393"/>
        <end position="559"/>
    </location>
</feature>
<keyword evidence="12 17" id="KW-0520">NAD</keyword>
<sequence>MMKFNSFASVFLAAGLMVVSVTFLFLSMVFLAGSEMIFEWQASTVNSFKINFLVVVDWVSLFFVSVVSLISASVLFYSSAYMMADVFYSRFIFLVMSFVCSMWILILSPNFISILLGWDGLGVTSYLLVIYFQSEKSFSAGLITALTNRLGDAGLLCLIGATVQTGSWSFIFYNTWSDWLSEYYLLALVGVAMTKSAQVPFSAWLPAAMAAPTPVSSLVHSSTLVTAGVYLLIRMNYLLATQKFLWGLMLLGTLTMFMAGGAAMGEVDMKKIIALSTLSQLGFMFMTLGMGLPLLSFFHLVAHAYFKAMLFMCAGGIIHSMKDFQDLRVMGGSLSAIPTAFSIFSVANLSLCGMPFMTGFYSKDLILELVMMSEVSIFVMILIGLATMLTVLYSIRATGLVFFNSGKIESCFSLKEADNMMILGALILLIPSIIGGMLISWSTLSFSKLIFLPLWFKLSILIIIFISVALSFFLSGGLKKNFLFSFVEFMWFLPFMFSTTFSQKALNLGKTSFLLAESGWSFTIMPMSFYGLSIRSSNFSGSSFLGNFLNSFIFFFFIFFI</sequence>
<evidence type="ECO:0000256" key="1">
    <source>
        <dbReference type="ARBA" id="ARBA00003257"/>
    </source>
</evidence>
<keyword evidence="5 17" id="KW-0813">Transport</keyword>
<evidence type="ECO:0000256" key="16">
    <source>
        <dbReference type="ARBA" id="ARBA00049551"/>
    </source>
</evidence>
<feature type="transmembrane region" description="Helical" evidence="17">
    <location>
        <begin position="513"/>
        <end position="532"/>
    </location>
</feature>
<keyword evidence="15 17" id="KW-0472">Membrane</keyword>
<evidence type="ECO:0000313" key="21">
    <source>
        <dbReference type="EMBL" id="QIG86767.1"/>
    </source>
</evidence>
<evidence type="ECO:0000256" key="3">
    <source>
        <dbReference type="ARBA" id="ARBA00012944"/>
    </source>
</evidence>
<dbReference type="InterPro" id="IPR010934">
    <property type="entry name" value="NADH_DH_su5_C"/>
</dbReference>
<dbReference type="Pfam" id="PF00662">
    <property type="entry name" value="Proton_antipo_N"/>
    <property type="match status" value="1"/>
</dbReference>
<comment type="function">
    <text evidence="17">Core subunit of the mitochondrial membrane respiratory chain NADH dehydrogenase (Complex I) which catalyzes electron transfer from NADH through the respiratory chain, using ubiquinone as an electron acceptor. Essential for the catalytic activity and assembly of complex I.</text>
</comment>
<dbReference type="GO" id="GO:0003954">
    <property type="term" value="F:NADH dehydrogenase activity"/>
    <property type="evidence" value="ECO:0007669"/>
    <property type="project" value="TreeGrafter"/>
</dbReference>
<evidence type="ECO:0000256" key="6">
    <source>
        <dbReference type="ARBA" id="ARBA00022660"/>
    </source>
</evidence>
<evidence type="ECO:0000256" key="10">
    <source>
        <dbReference type="ARBA" id="ARBA00022982"/>
    </source>
</evidence>
<evidence type="ECO:0000313" key="22">
    <source>
        <dbReference type="EMBL" id="UDF84420.1"/>
    </source>
</evidence>
<feature type="transmembrane region" description="Helical" evidence="17">
    <location>
        <begin position="52"/>
        <end position="75"/>
    </location>
</feature>
<dbReference type="GeneID" id="54100447"/>
<name>A0A6G6YB68_9MAXI</name>
<keyword evidence="13 17" id="KW-0830">Ubiquinone</keyword>
<evidence type="ECO:0000256" key="13">
    <source>
        <dbReference type="ARBA" id="ARBA00023075"/>
    </source>
</evidence>
<dbReference type="EMBL" id="MN927223">
    <property type="protein sequence ID" value="QIG86767.1"/>
    <property type="molecule type" value="Genomic_DNA"/>
</dbReference>
<evidence type="ECO:0000256" key="8">
    <source>
        <dbReference type="ARBA" id="ARBA00022792"/>
    </source>
</evidence>
<evidence type="ECO:0000256" key="5">
    <source>
        <dbReference type="ARBA" id="ARBA00022448"/>
    </source>
</evidence>
<dbReference type="GO" id="GO:0005743">
    <property type="term" value="C:mitochondrial inner membrane"/>
    <property type="evidence" value="ECO:0007669"/>
    <property type="project" value="UniProtKB-SubCell"/>
</dbReference>
<dbReference type="EC" id="7.1.1.2" evidence="3 17"/>
<feature type="transmembrane region" description="Helical" evidence="17">
    <location>
        <begin position="244"/>
        <end position="265"/>
    </location>
</feature>
<feature type="transmembrane region" description="Helical" evidence="17">
    <location>
        <begin position="87"/>
        <end position="106"/>
    </location>
</feature>
<dbReference type="GO" id="GO:0042773">
    <property type="term" value="P:ATP synthesis coupled electron transport"/>
    <property type="evidence" value="ECO:0007669"/>
    <property type="project" value="InterPro"/>
</dbReference>
<dbReference type="GO" id="GO:0008137">
    <property type="term" value="F:NADH dehydrogenase (ubiquinone) activity"/>
    <property type="evidence" value="ECO:0007669"/>
    <property type="project" value="UniProtKB-EC"/>
</dbReference>
<feature type="transmembrane region" description="Helical" evidence="17">
    <location>
        <begin position="7"/>
        <end position="32"/>
    </location>
</feature>
<evidence type="ECO:0000259" key="20">
    <source>
        <dbReference type="Pfam" id="PF06455"/>
    </source>
</evidence>
<keyword evidence="10" id="KW-0249">Electron transport</keyword>
<keyword evidence="8" id="KW-0999">Mitochondrion inner membrane</keyword>
<evidence type="ECO:0000256" key="9">
    <source>
        <dbReference type="ARBA" id="ARBA00022967"/>
    </source>
</evidence>
<keyword evidence="9" id="KW-1278">Translocase</keyword>
<feature type="transmembrane region" description="Helical" evidence="17">
    <location>
        <begin position="544"/>
        <end position="560"/>
    </location>
</feature>
<reference evidence="21" key="1">
    <citation type="submission" date="2020-01" db="EMBL/GenBank/DDBJ databases">
        <authorList>
            <person name="Zhang X.X."/>
        </authorList>
    </citation>
    <scope>NUCLEOTIDE SEQUENCE</scope>
</reference>
<evidence type="ECO:0000256" key="7">
    <source>
        <dbReference type="ARBA" id="ARBA00022692"/>
    </source>
</evidence>
<comment type="subcellular location">
    <subcellularLocation>
        <location evidence="2">Mitochondrion inner membrane</location>
        <topology evidence="2">Multi-pass membrane protein</topology>
    </subcellularLocation>
</comment>
<comment type="catalytic activity">
    <reaction evidence="16 17">
        <text>a ubiquinone + NADH + 5 H(+)(in) = a ubiquinol + NAD(+) + 4 H(+)(out)</text>
        <dbReference type="Rhea" id="RHEA:29091"/>
        <dbReference type="Rhea" id="RHEA-COMP:9565"/>
        <dbReference type="Rhea" id="RHEA-COMP:9566"/>
        <dbReference type="ChEBI" id="CHEBI:15378"/>
        <dbReference type="ChEBI" id="CHEBI:16389"/>
        <dbReference type="ChEBI" id="CHEBI:17976"/>
        <dbReference type="ChEBI" id="CHEBI:57540"/>
        <dbReference type="ChEBI" id="CHEBI:57945"/>
        <dbReference type="EC" id="7.1.1.2"/>
    </reaction>
</comment>
<feature type="transmembrane region" description="Helical" evidence="17">
    <location>
        <begin position="112"/>
        <end position="132"/>
    </location>
</feature>
<dbReference type="InterPro" id="IPR001516">
    <property type="entry name" value="Proton_antipo_N"/>
</dbReference>
<dbReference type="Pfam" id="PF00361">
    <property type="entry name" value="Proton_antipo_M"/>
    <property type="match status" value="1"/>
</dbReference>
<comment type="similarity">
    <text evidence="17">Belongs to the complex I subunit 5 family.</text>
</comment>
<gene>
    <name evidence="21" type="primary">ND5</name>
</gene>
<feature type="transmembrane region" description="Helical" evidence="17">
    <location>
        <begin position="454"/>
        <end position="475"/>
    </location>
</feature>
<evidence type="ECO:0000256" key="17">
    <source>
        <dbReference type="RuleBase" id="RU003404"/>
    </source>
</evidence>
<feature type="transmembrane region" description="Helical" evidence="17">
    <location>
        <begin position="217"/>
        <end position="238"/>
    </location>
</feature>
<dbReference type="EMBL" id="MW971446">
    <property type="protein sequence ID" value="UDF84420.1"/>
    <property type="molecule type" value="Genomic_DNA"/>
</dbReference>
<dbReference type="CTD" id="4540"/>
<protein>
    <recommendedName>
        <fullName evidence="4 17">NADH-ubiquinone oxidoreductase chain 5</fullName>
        <ecNumber evidence="3 17">7.1.1.2</ecNumber>
    </recommendedName>
</protein>
<evidence type="ECO:0000259" key="18">
    <source>
        <dbReference type="Pfam" id="PF00361"/>
    </source>
</evidence>
<evidence type="ECO:0000259" key="19">
    <source>
        <dbReference type="Pfam" id="PF00662"/>
    </source>
</evidence>
<evidence type="ECO:0000256" key="2">
    <source>
        <dbReference type="ARBA" id="ARBA00004448"/>
    </source>
</evidence>
<dbReference type="InterPro" id="IPR003945">
    <property type="entry name" value="NU5C-like"/>
</dbReference>
<keyword evidence="14 17" id="KW-0496">Mitochondrion</keyword>
<evidence type="ECO:0000256" key="4">
    <source>
        <dbReference type="ARBA" id="ARBA00021096"/>
    </source>
</evidence>
<dbReference type="PANTHER" id="PTHR42829:SF2">
    <property type="entry name" value="NADH-UBIQUINONE OXIDOREDUCTASE CHAIN 5"/>
    <property type="match status" value="1"/>
</dbReference>
<keyword evidence="7 17" id="KW-0812">Transmembrane</keyword>
<feature type="transmembrane region" description="Helical" evidence="17">
    <location>
        <begin position="272"/>
        <end position="298"/>
    </location>
</feature>
<feature type="transmembrane region" description="Helical" evidence="17">
    <location>
        <begin position="377"/>
        <end position="403"/>
    </location>
</feature>
<feature type="transmembrane region" description="Helical" evidence="17">
    <location>
        <begin position="423"/>
        <end position="442"/>
    </location>
</feature>
<dbReference type="InterPro" id="IPR001750">
    <property type="entry name" value="ND/Mrp_TM"/>
</dbReference>
<evidence type="ECO:0000256" key="12">
    <source>
        <dbReference type="ARBA" id="ARBA00023027"/>
    </source>
</evidence>
<evidence type="ECO:0000256" key="14">
    <source>
        <dbReference type="ARBA" id="ARBA00023128"/>
    </source>
</evidence>
<proteinExistence type="inferred from homology"/>
<evidence type="ECO:0000256" key="15">
    <source>
        <dbReference type="ARBA" id="ARBA00023136"/>
    </source>
</evidence>
<dbReference type="PANTHER" id="PTHR42829">
    <property type="entry name" value="NADH-UBIQUINONE OXIDOREDUCTASE CHAIN 5"/>
    <property type="match status" value="1"/>
</dbReference>
<keyword evidence="6" id="KW-0679">Respiratory chain</keyword>
<dbReference type="GO" id="GO:0015990">
    <property type="term" value="P:electron transport coupled proton transport"/>
    <property type="evidence" value="ECO:0007669"/>
    <property type="project" value="TreeGrafter"/>
</dbReference>
<geneLocation type="mitochondrion" evidence="21"/>
<feature type="transmembrane region" description="Helical" evidence="17">
    <location>
        <begin position="482"/>
        <end position="501"/>
    </location>
</feature>
<accession>A0A6G6YB68</accession>
<comment type="function">
    <text evidence="1">Core subunit of the mitochondrial membrane respiratory chain NADH dehydrogenase (Complex I) that is believed to belong to the minimal assembly required for catalysis. Complex I functions in the transfer of electrons from NADH to the respiratory chain. The immediate electron acceptor for the enzyme is believed to be ubiquinone.</text>
</comment>
<organism evidence="21">
    <name type="scientific">Phyllodiaptomus tunguidus</name>
    <dbReference type="NCBI Taxonomy" id="2690417"/>
    <lineage>
        <taxon>Eukaryota</taxon>
        <taxon>Metazoa</taxon>
        <taxon>Ecdysozoa</taxon>
        <taxon>Arthropoda</taxon>
        <taxon>Crustacea</taxon>
        <taxon>Multicrustacea</taxon>
        <taxon>Hexanauplia</taxon>
        <taxon>Copepoda</taxon>
        <taxon>Calanoida</taxon>
        <taxon>Diaptomidae</taxon>
        <taxon>Phyllodiaptomus</taxon>
    </lineage>
</organism>
<feature type="domain" description="NADH-Ubiquinone oxidoreductase (complex I) chain 5 N-terminal" evidence="19">
    <location>
        <begin position="44"/>
        <end position="91"/>
    </location>
</feature>
<feature type="transmembrane region" description="Helical" evidence="17">
    <location>
        <begin position="153"/>
        <end position="171"/>
    </location>
</feature>
<dbReference type="Pfam" id="PF06455">
    <property type="entry name" value="NADH5_C"/>
    <property type="match status" value="1"/>
</dbReference>
<feature type="domain" description="NADH:quinone oxidoreductase/Mrp antiporter transmembrane" evidence="18">
    <location>
        <begin position="108"/>
        <end position="387"/>
    </location>
</feature>
<dbReference type="PRINTS" id="PR01434">
    <property type="entry name" value="NADHDHGNASE5"/>
</dbReference>
<feature type="transmembrane region" description="Helical" evidence="17">
    <location>
        <begin position="333"/>
        <end position="357"/>
    </location>
</feature>
<dbReference type="RefSeq" id="YP_009744757.1">
    <property type="nucleotide sequence ID" value="NC_046743.1"/>
</dbReference>
<keyword evidence="11 17" id="KW-1133">Transmembrane helix</keyword>
<evidence type="ECO:0000256" key="11">
    <source>
        <dbReference type="ARBA" id="ARBA00022989"/>
    </source>
</evidence>